<keyword evidence="3" id="KW-1185">Reference proteome</keyword>
<keyword evidence="1" id="KW-0472">Membrane</keyword>
<name>F4B8Y3_ACIHW</name>
<protein>
    <submittedName>
        <fullName evidence="2">Uncharacterized protein</fullName>
    </submittedName>
</protein>
<sequence>MMIKKKELVALLIAIVLISFTIYSYNLDHTIVFTKVTTQTKTETLPPGPGLGRDIDVPNATPLFCIFNGTVFHNGTATSIVYQTETTTIPPPFYATLWPVGLVALTGVLTYLLIRRK</sequence>
<gene>
    <name evidence="2" type="ordered locus">Ahos_2135</name>
</gene>
<keyword evidence="1" id="KW-1133">Transmembrane helix</keyword>
<evidence type="ECO:0000256" key="1">
    <source>
        <dbReference type="SAM" id="Phobius"/>
    </source>
</evidence>
<proteinExistence type="predicted"/>
<dbReference type="HOGENOM" id="CLU_2079288_0_0_2"/>
<dbReference type="eggNOG" id="arCOG07733">
    <property type="taxonomic scope" value="Archaea"/>
</dbReference>
<dbReference type="EMBL" id="CP002535">
    <property type="protein sequence ID" value="AEE95006.1"/>
    <property type="molecule type" value="Genomic_DNA"/>
</dbReference>
<keyword evidence="1" id="KW-0812">Transmembrane</keyword>
<dbReference type="AlphaFoldDB" id="F4B8Y3"/>
<evidence type="ECO:0000313" key="2">
    <source>
        <dbReference type="EMBL" id="AEE95006.1"/>
    </source>
</evidence>
<organism evidence="2 3">
    <name type="scientific">Acidianus hospitalis (strain W1)</name>
    <dbReference type="NCBI Taxonomy" id="933801"/>
    <lineage>
        <taxon>Archaea</taxon>
        <taxon>Thermoproteota</taxon>
        <taxon>Thermoprotei</taxon>
        <taxon>Sulfolobales</taxon>
        <taxon>Sulfolobaceae</taxon>
        <taxon>Acidianus</taxon>
    </lineage>
</organism>
<dbReference type="KEGG" id="aho:Ahos_2135"/>
<accession>F4B8Y3</accession>
<reference key="2">
    <citation type="journal article" date="2011" name="Extremophiles">
        <title>Genomic analyses of Acidianus hospitalis W1 a host for studying crenarchaeal virus and plasmid life cycles.</title>
        <authorList>
            <person name="You X.Y."/>
            <person name="Liu C."/>
            <person name="Wang S.Y."/>
            <person name="Jiang C.Y."/>
            <person name="Shah S.A."/>
            <person name="Prangishvili D."/>
            <person name="Liu S.J."/>
            <person name="Garrett R.A."/>
        </authorList>
    </citation>
    <scope>NUCLEOTIDE SEQUENCE</scope>
    <source>
        <strain>W1</strain>
    </source>
</reference>
<evidence type="ECO:0000313" key="3">
    <source>
        <dbReference type="Proteomes" id="UP000008458"/>
    </source>
</evidence>
<dbReference type="Proteomes" id="UP000008458">
    <property type="component" value="Chromosome"/>
</dbReference>
<reference evidence="2 3" key="1">
    <citation type="journal article" date="2011" name="Extremophiles">
        <title>Genomic analysis of Acidianus hospitalis W1 a host for studying crenarchaeal virus and plasmid life cycles.</title>
        <authorList>
            <person name="You X.Y."/>
            <person name="Liu C."/>
            <person name="Wang S.Y."/>
            <person name="Jiang C.Y."/>
            <person name="Shah S.A."/>
            <person name="Prangishvili D."/>
            <person name="She Q."/>
            <person name="Liu S.J."/>
            <person name="Garrett R.A."/>
        </authorList>
    </citation>
    <scope>NUCLEOTIDE SEQUENCE [LARGE SCALE GENOMIC DNA]</scope>
    <source>
        <strain evidence="2 3">W1</strain>
    </source>
</reference>
<feature type="transmembrane region" description="Helical" evidence="1">
    <location>
        <begin position="93"/>
        <end position="114"/>
    </location>
</feature>